<feature type="domain" description="Gingipain" evidence="2">
    <location>
        <begin position="202"/>
        <end position="563"/>
    </location>
</feature>
<dbReference type="Proteomes" id="UP000177025">
    <property type="component" value="Unassembled WGS sequence"/>
</dbReference>
<accession>A0A1F4UA87</accession>
<dbReference type="Gene3D" id="2.60.40.10">
    <property type="entry name" value="Immunoglobulins"/>
    <property type="match status" value="1"/>
</dbReference>
<dbReference type="InterPro" id="IPR026444">
    <property type="entry name" value="Secre_tail"/>
</dbReference>
<dbReference type="InterPro" id="IPR038490">
    <property type="entry name" value="Gingipain_propep_sf"/>
</dbReference>
<dbReference type="Gene3D" id="2.60.40.4070">
    <property type="match status" value="1"/>
</dbReference>
<name>A0A1F4UA87_UNCW3</name>
<gene>
    <name evidence="4" type="ORF">A2Y85_03355</name>
</gene>
<evidence type="ECO:0000259" key="3">
    <source>
        <dbReference type="Pfam" id="PF08126"/>
    </source>
</evidence>
<dbReference type="SUPFAM" id="SSF52129">
    <property type="entry name" value="Caspase-like"/>
    <property type="match status" value="1"/>
</dbReference>
<dbReference type="Gene3D" id="3.40.50.10390">
    <property type="entry name" value="Gingipain r, domain 1"/>
    <property type="match status" value="1"/>
</dbReference>
<dbReference type="Pfam" id="PF01364">
    <property type="entry name" value="Peptidase_C25"/>
    <property type="match status" value="1"/>
</dbReference>
<proteinExistence type="predicted"/>
<organism evidence="4 5">
    <name type="scientific">candidate division WOR-3 bacterium RBG_13_43_14</name>
    <dbReference type="NCBI Taxonomy" id="1802590"/>
    <lineage>
        <taxon>Bacteria</taxon>
        <taxon>Bacteria division WOR-3</taxon>
    </lineage>
</organism>
<dbReference type="Pfam" id="PF08126">
    <property type="entry name" value="Propeptide_C25"/>
    <property type="match status" value="1"/>
</dbReference>
<dbReference type="EMBL" id="MEUM01000092">
    <property type="protein sequence ID" value="OGC41851.1"/>
    <property type="molecule type" value="Genomic_DNA"/>
</dbReference>
<protein>
    <recommendedName>
        <fullName evidence="6">Gingipain domain-containing protein</fullName>
    </recommendedName>
</protein>
<reference evidence="4 5" key="1">
    <citation type="journal article" date="2016" name="Nat. Commun.">
        <title>Thousands of microbial genomes shed light on interconnected biogeochemical processes in an aquifer system.</title>
        <authorList>
            <person name="Anantharaman K."/>
            <person name="Brown C.T."/>
            <person name="Hug L.A."/>
            <person name="Sharon I."/>
            <person name="Castelle C.J."/>
            <person name="Probst A.J."/>
            <person name="Thomas B.C."/>
            <person name="Singh A."/>
            <person name="Wilkins M.J."/>
            <person name="Karaoz U."/>
            <person name="Brodie E.L."/>
            <person name="Williams K.H."/>
            <person name="Hubbard S.S."/>
            <person name="Banfield J.F."/>
        </authorList>
    </citation>
    <scope>NUCLEOTIDE SEQUENCE [LARGE SCALE GENOMIC DNA]</scope>
</reference>
<dbReference type="InterPro" id="IPR012600">
    <property type="entry name" value="Propeptide_C25"/>
</dbReference>
<evidence type="ECO:0000259" key="2">
    <source>
        <dbReference type="Pfam" id="PF01364"/>
    </source>
</evidence>
<dbReference type="InterPro" id="IPR001769">
    <property type="entry name" value="Gingipain"/>
</dbReference>
<dbReference type="InterPro" id="IPR029031">
    <property type="entry name" value="Gingipain_N_sf"/>
</dbReference>
<sequence>MIVTLLTLFFTNATIIQDITFDKEMLIITKQNEYVRISYPGCDFTDEIGAPELPAKAILVALPYGAKILDVRVLSNDAYVFEPAARVSYVHTPVILCRTDIDLVDRPDLTIYDSDELYPGNIVNFIGASDIDNYQLCELIVHPVQYQPRANKIIFSSKITIAIDYEGGIVRTARTGIVAELVINPENVILADPQRSRSMNEYVIITNTTLDTVFQRLADWKTKKGVPAIVRTTNWIYSNYSGEDNPARIRNYLKTLPDSNTKYVLLAGDTGVIPCRFAYAMSCSAFISPGREDTMPADLYYADLQGTWNFDNDGSYGEIEDSINLYPDLYVGRAPVASIAEAQRFVAKILQYERNPNTSYHKKAVLAADVLWSNPYTDQGVHKNQIEQRSIPPDFTVTKLYDSQGTLSPAAVKNSLRLGQSLFNHDGHGWIDVMGAGTGNLRNIDFDTLTNEPYFGICVSIGCWTAAYDYECIAESFVNSQHGGGIAFIGNSSYGWGSPGNPGFGYSDRFDSRVFHSLLVEDNFHIGDALALAKAFFIPYSREKNVYRWHQYQMNLLGDPEMPVYTSTPVSMNISHPQVVPIGTSSILITVKDAVTGEPIKNALVCLMKGSESYGAGHTDASGTIFIPTTPSSAGNMDLTVTAHNYLTIETSIPVITGSYVNYRGWSINDSLGNNDGIANPNEEIYLDVVLKNTGSAAANNVVLVLSTPDPRVTILDSTENIAVINVNDSLYINNAFHIDIDTASNGHGIAFDLEITDAVRTLNYAPTLLIGTPILELDDVYVVNPPSLPGQTKEIRFIINNRGYGCAHHACALLSESDPYISVVQDSAYYGDIPPEVDSIVLGPYTVSISSSIPAGHHPSLTLSFQAVDYSASANYSLIVGSTGFADNLETGSSKWTTGGTSNRWHISTYRCFSATHAWYCGDSTTHRYSNSMNCYIQTLPFMIDHNSSLSFYRWLSVPLYGSDGIYVIVTGNGINDTLDFIGTGGALEERAIQSDWMEEKYSLSDYSPGETLQIRIAFKSDNDGDIGEGFYIDDVNVQNAFVIEVAEHDQNSPNRLFFDIWPNPFRRAVNIHVYQNAQPINSSGTLSIYDCSGRLVNEFAFTVTGELLPITVHWNGTDRAQRPVPAGVYFIQCELAGATAIKKAVLMR</sequence>
<feature type="domain" description="Gingipain propeptide" evidence="3">
    <location>
        <begin position="29"/>
        <end position="166"/>
    </location>
</feature>
<keyword evidence="1" id="KW-0732">Signal</keyword>
<dbReference type="InterPro" id="IPR013783">
    <property type="entry name" value="Ig-like_fold"/>
</dbReference>
<dbReference type="GO" id="GO:0004197">
    <property type="term" value="F:cysteine-type endopeptidase activity"/>
    <property type="evidence" value="ECO:0007669"/>
    <property type="project" value="InterPro"/>
</dbReference>
<dbReference type="Gene3D" id="2.60.40.3800">
    <property type="match status" value="1"/>
</dbReference>
<evidence type="ECO:0000313" key="5">
    <source>
        <dbReference type="Proteomes" id="UP000177025"/>
    </source>
</evidence>
<dbReference type="Gene3D" id="2.60.120.200">
    <property type="match status" value="1"/>
</dbReference>
<dbReference type="InterPro" id="IPR008969">
    <property type="entry name" value="CarboxyPept-like_regulatory"/>
</dbReference>
<dbReference type="NCBIfam" id="TIGR04183">
    <property type="entry name" value="Por_Secre_tail"/>
    <property type="match status" value="1"/>
</dbReference>
<evidence type="ECO:0008006" key="6">
    <source>
        <dbReference type="Google" id="ProtNLM"/>
    </source>
</evidence>
<comment type="caution">
    <text evidence="4">The sequence shown here is derived from an EMBL/GenBank/DDBJ whole genome shotgun (WGS) entry which is preliminary data.</text>
</comment>
<dbReference type="Gene3D" id="3.40.50.1460">
    <property type="match status" value="1"/>
</dbReference>
<evidence type="ECO:0000256" key="1">
    <source>
        <dbReference type="ARBA" id="ARBA00022729"/>
    </source>
</evidence>
<evidence type="ECO:0000313" key="4">
    <source>
        <dbReference type="EMBL" id="OGC41851.1"/>
    </source>
</evidence>
<dbReference type="SUPFAM" id="SSF49464">
    <property type="entry name" value="Carboxypeptidase regulatory domain-like"/>
    <property type="match status" value="1"/>
</dbReference>
<dbReference type="GO" id="GO:0006508">
    <property type="term" value="P:proteolysis"/>
    <property type="evidence" value="ECO:0007669"/>
    <property type="project" value="InterPro"/>
</dbReference>
<dbReference type="InterPro" id="IPR029030">
    <property type="entry name" value="Caspase-like_dom_sf"/>
</dbReference>
<dbReference type="AlphaFoldDB" id="A0A1F4UA87"/>